<comment type="caution">
    <text evidence="2">The sequence shown here is derived from an EMBL/GenBank/DDBJ whole genome shotgun (WGS) entry which is preliminary data.</text>
</comment>
<name>A0ABQ5ZX53_9GAMM</name>
<dbReference type="Proteomes" id="UP001156682">
    <property type="component" value="Unassembled WGS sequence"/>
</dbReference>
<feature type="chain" id="PRO_5045831086" evidence="1">
    <location>
        <begin position="24"/>
        <end position="270"/>
    </location>
</feature>
<reference evidence="3" key="1">
    <citation type="journal article" date="2019" name="Int. J. Syst. Evol. Microbiol.">
        <title>The Global Catalogue of Microorganisms (GCM) 10K type strain sequencing project: providing services to taxonomists for standard genome sequencing and annotation.</title>
        <authorList>
            <consortium name="The Broad Institute Genomics Platform"/>
            <consortium name="The Broad Institute Genome Sequencing Center for Infectious Disease"/>
            <person name="Wu L."/>
            <person name="Ma J."/>
        </authorList>
    </citation>
    <scope>NUCLEOTIDE SEQUENCE [LARGE SCALE GENOMIC DNA]</scope>
    <source>
        <strain evidence="3">NBRC 100033</strain>
    </source>
</reference>
<dbReference type="RefSeq" id="WP_027849931.1">
    <property type="nucleotide sequence ID" value="NZ_BSOR01000016.1"/>
</dbReference>
<dbReference type="EMBL" id="BSOR01000016">
    <property type="protein sequence ID" value="GLR63600.1"/>
    <property type="molecule type" value="Genomic_DNA"/>
</dbReference>
<protein>
    <submittedName>
        <fullName evidence="2">Nickel transporter</fullName>
    </submittedName>
</protein>
<accession>A0ABQ5ZX53</accession>
<evidence type="ECO:0000313" key="3">
    <source>
        <dbReference type="Proteomes" id="UP001156682"/>
    </source>
</evidence>
<evidence type="ECO:0000256" key="1">
    <source>
        <dbReference type="SAM" id="SignalP"/>
    </source>
</evidence>
<keyword evidence="3" id="KW-1185">Reference proteome</keyword>
<organism evidence="2 3">
    <name type="scientific">Marinospirillum insulare</name>
    <dbReference type="NCBI Taxonomy" id="217169"/>
    <lineage>
        <taxon>Bacteria</taxon>
        <taxon>Pseudomonadati</taxon>
        <taxon>Pseudomonadota</taxon>
        <taxon>Gammaproteobacteria</taxon>
        <taxon>Oceanospirillales</taxon>
        <taxon>Oceanospirillaceae</taxon>
        <taxon>Marinospirillum</taxon>
    </lineage>
</organism>
<dbReference type="Pfam" id="PF10670">
    <property type="entry name" value="DUF4198"/>
    <property type="match status" value="1"/>
</dbReference>
<keyword evidence="1" id="KW-0732">Signal</keyword>
<sequence>MKKRHWLGAAALSLALLAPSVQAHPLWMLPSEFNLSTEESFWITVDATAAHGVFTFDKPLGLDSVSIYKPNGDRQRMGPYFKGKRRSVFDLEIDTDGTYKVELSTPQRYFTTYEIGSRNTKRRIFANKQEAEVPKGAKNVRTTAVQTLSAFYVTQGAPSNKVLEATGKGFELHPLTHPSDVVAKENTRFKFTFDGKPLANLDVEITPHGTAWRDSRDQMNLKTDKEGVVTFKPTVAGPHLLMTSMRKAIDSPLADTAGVNYHLTFEVLSQ</sequence>
<gene>
    <name evidence="2" type="ORF">GCM10007878_10350</name>
</gene>
<proteinExistence type="predicted"/>
<dbReference type="InterPro" id="IPR019613">
    <property type="entry name" value="DUF4198"/>
</dbReference>
<evidence type="ECO:0000313" key="2">
    <source>
        <dbReference type="EMBL" id="GLR63600.1"/>
    </source>
</evidence>
<feature type="signal peptide" evidence="1">
    <location>
        <begin position="1"/>
        <end position="23"/>
    </location>
</feature>